<keyword evidence="8 10" id="KW-0868">Chloride</keyword>
<dbReference type="SUPFAM" id="SSF81340">
    <property type="entry name" value="Clc chloride channel"/>
    <property type="match status" value="2"/>
</dbReference>
<feature type="transmembrane region" description="Helical" evidence="10">
    <location>
        <begin position="473"/>
        <end position="493"/>
    </location>
</feature>
<evidence type="ECO:0000259" key="12">
    <source>
        <dbReference type="PROSITE" id="PS51371"/>
    </source>
</evidence>
<dbReference type="InterPro" id="IPR050970">
    <property type="entry name" value="Cl_channel_volt-gated"/>
</dbReference>
<evidence type="ECO:0000256" key="9">
    <source>
        <dbReference type="PROSITE-ProRule" id="PRU00703"/>
    </source>
</evidence>
<dbReference type="Proteomes" id="UP000008068">
    <property type="component" value="Unassembled WGS sequence"/>
</dbReference>
<evidence type="ECO:0000313" key="14">
    <source>
        <dbReference type="Proteomes" id="UP000008068"/>
    </source>
</evidence>
<evidence type="ECO:0000256" key="10">
    <source>
        <dbReference type="RuleBase" id="RU361221"/>
    </source>
</evidence>
<gene>
    <name evidence="13" type="ORF">CAEBREN_31689</name>
</gene>
<feature type="domain" description="CBS" evidence="12">
    <location>
        <begin position="639"/>
        <end position="699"/>
    </location>
</feature>
<keyword evidence="3 10" id="KW-0812">Transmembrane</keyword>
<feature type="transmembrane region" description="Helical" evidence="10">
    <location>
        <begin position="565"/>
        <end position="590"/>
    </location>
</feature>
<dbReference type="STRING" id="135651.G0NT83"/>
<dbReference type="Pfam" id="PF00654">
    <property type="entry name" value="Voltage_CLC"/>
    <property type="match status" value="2"/>
</dbReference>
<feature type="region of interest" description="Disordered" evidence="11">
    <location>
        <begin position="1"/>
        <end position="29"/>
    </location>
</feature>
<keyword evidence="6 10" id="KW-0406">Ion transport</keyword>
<dbReference type="PANTHER" id="PTHR45720">
    <property type="entry name" value="CHLORIDE CHANNEL PROTEIN 2"/>
    <property type="match status" value="1"/>
</dbReference>
<reference evidence="14" key="1">
    <citation type="submission" date="2011-07" db="EMBL/GenBank/DDBJ databases">
        <authorList>
            <consortium name="Caenorhabditis brenneri Sequencing and Analysis Consortium"/>
            <person name="Wilson R.K."/>
        </authorList>
    </citation>
    <scope>NUCLEOTIDE SEQUENCE [LARGE SCALE GENOMIC DNA]</scope>
    <source>
        <strain evidence="14">PB2801</strain>
    </source>
</reference>
<dbReference type="Gene3D" id="3.10.580.10">
    <property type="entry name" value="CBS-domain"/>
    <property type="match status" value="2"/>
</dbReference>
<evidence type="ECO:0000256" key="8">
    <source>
        <dbReference type="ARBA" id="ARBA00023214"/>
    </source>
</evidence>
<keyword evidence="2 10" id="KW-0813">Transport</keyword>
<sequence>MGEVGVVDEELRRRGDDTSSDQSSLPSDIVQFKARPHMLMDDVECSPIEPKEKSDWSDYHDKFMGQENGDRMELLSGREEEDQDDEERQDPQYTMEEYEFYDKPSGGETTKEFFGRQLHNVIHFFVEDWFISACLGFSTAVFSIFIDVGIEYLIHCEYYSLKHSKVFFSFQSVITFLKIWKNTTTTQRSPDGYFISLVLSILPPSSVMVLENKLLVSGTLEYSRDSNQTFTGSGIPEVKVIIHGFQLKNYLTAKTLIAKMIGLTLTIGSGIPVGKELYSTVLNPHRNILPLKTTGDLSLPQLALHCSSVLLSLSSFHLISLVQSLPIIKPISQMKCLWLRRLHSSVFLGQFSMFNGFRSSTVFRVMTGLLGALFVYYHRRIAFFKKRNRIFQALFGKSPILFTVCCTAIFAVLVYPNGLGSYVAGKYTFRETLVDFLSNCTMWKQNNGSEGCAPHILEHWTGPEGDMMPINSLLLYFFFYFIIVPICITLYIPSGIFVPCFVIGACGGRIFGEITSMIWPEGFRGLGQPQIYPGVYAVVGAASFTGSVTHSLSIALIVCETTGQLCALLPVLIALMVSNAICAFLQPSIYDSIIKINGYPYLADLPPSRVRSVNFSFQESVVFIFIIFSVHQMKVEQIMIKDLYFITRDTTYRELREMLLETPSLRSYPFVTDARSMTLLGSVGRKYLLFLIQKRLGPEPELFGHRRRSRTASEIFSTIHNLRKYSRRGSLAATSGLSSGGALMTDRNISGNTLLPQSPLHEDQGDRSPLAPLLYAQRNQNEPIVHSLAKRAEILAKKVDMESVAIDSAPFQLVRGTSLYKVSKDERMENETNELVTTVHTLFSLLALNHAYVTEKGRLVGVVAVKELREALSNIYSRGAVVPRQRMRNSTFRLNPEQDIEQQLIASQINGEITVDANTVRTPRVTIDSPPEDVKDDAKIE</sequence>
<name>G0NT83_CAEBE</name>
<dbReference type="CDD" id="cd04591">
    <property type="entry name" value="CBS_pair_voltage-gated_CLC_euk_bac"/>
    <property type="match status" value="1"/>
</dbReference>
<protein>
    <recommendedName>
        <fullName evidence="10">Chloride channel protein</fullName>
    </recommendedName>
</protein>
<dbReference type="GO" id="GO:0005247">
    <property type="term" value="F:voltage-gated chloride channel activity"/>
    <property type="evidence" value="ECO:0007669"/>
    <property type="project" value="TreeGrafter"/>
</dbReference>
<dbReference type="Pfam" id="PF00571">
    <property type="entry name" value="CBS"/>
    <property type="match status" value="1"/>
</dbReference>
<keyword evidence="7 10" id="KW-0472">Membrane</keyword>
<comment type="subcellular location">
    <subcellularLocation>
        <location evidence="1 10">Membrane</location>
        <topology evidence="1 10">Multi-pass membrane protein</topology>
    </subcellularLocation>
</comment>
<dbReference type="PRINTS" id="PR00762">
    <property type="entry name" value="CLCHANNEL"/>
</dbReference>
<organism evidence="14">
    <name type="scientific">Caenorhabditis brenneri</name>
    <name type="common">Nematode worm</name>
    <dbReference type="NCBI Taxonomy" id="135651"/>
    <lineage>
        <taxon>Eukaryota</taxon>
        <taxon>Metazoa</taxon>
        <taxon>Ecdysozoa</taxon>
        <taxon>Nematoda</taxon>
        <taxon>Chromadorea</taxon>
        <taxon>Rhabditida</taxon>
        <taxon>Rhabditina</taxon>
        <taxon>Rhabditomorpha</taxon>
        <taxon>Rhabditoidea</taxon>
        <taxon>Rhabditidae</taxon>
        <taxon>Peloderinae</taxon>
        <taxon>Caenorhabditis</taxon>
    </lineage>
</organism>
<feature type="transmembrane region" description="Helical" evidence="10">
    <location>
        <begin position="361"/>
        <end position="378"/>
    </location>
</feature>
<dbReference type="SUPFAM" id="SSF54631">
    <property type="entry name" value="CBS-domain pair"/>
    <property type="match status" value="1"/>
</dbReference>
<comment type="caution">
    <text evidence="10">Lacks conserved residue(s) required for the propagation of feature annotation.</text>
</comment>
<feature type="compositionally biased region" description="Acidic residues" evidence="11">
    <location>
        <begin position="79"/>
        <end position="88"/>
    </location>
</feature>
<dbReference type="eggNOG" id="KOG0476">
    <property type="taxonomic scope" value="Eukaryota"/>
</dbReference>
<evidence type="ECO:0000256" key="6">
    <source>
        <dbReference type="ARBA" id="ARBA00023065"/>
    </source>
</evidence>
<dbReference type="GO" id="GO:0005886">
    <property type="term" value="C:plasma membrane"/>
    <property type="evidence" value="ECO:0007669"/>
    <property type="project" value="TreeGrafter"/>
</dbReference>
<proteinExistence type="inferred from homology"/>
<accession>G0NT83</accession>
<keyword evidence="9" id="KW-0129">CBS domain</keyword>
<dbReference type="OrthoDB" id="4564at2759"/>
<comment type="similarity">
    <text evidence="10">Belongs to the chloride channel (TC 2.A.49) family.</text>
</comment>
<feature type="region of interest" description="Disordered" evidence="11">
    <location>
        <begin position="76"/>
        <end position="96"/>
    </location>
</feature>
<dbReference type="EMBL" id="GL379942">
    <property type="protein sequence ID" value="EGT37094.1"/>
    <property type="molecule type" value="Genomic_DNA"/>
</dbReference>
<feature type="transmembrane region" description="Helical" evidence="10">
    <location>
        <begin position="531"/>
        <end position="558"/>
    </location>
</feature>
<dbReference type="InterPro" id="IPR000644">
    <property type="entry name" value="CBS_dom"/>
</dbReference>
<dbReference type="PROSITE" id="PS51371">
    <property type="entry name" value="CBS"/>
    <property type="match status" value="1"/>
</dbReference>
<keyword evidence="4" id="KW-0677">Repeat</keyword>
<evidence type="ECO:0000256" key="11">
    <source>
        <dbReference type="SAM" id="MobiDB-lite"/>
    </source>
</evidence>
<evidence type="ECO:0000256" key="7">
    <source>
        <dbReference type="ARBA" id="ARBA00023136"/>
    </source>
</evidence>
<evidence type="ECO:0000256" key="4">
    <source>
        <dbReference type="ARBA" id="ARBA00022737"/>
    </source>
</evidence>
<dbReference type="InterPro" id="IPR014743">
    <property type="entry name" value="Cl-channel_core"/>
</dbReference>
<keyword evidence="5 10" id="KW-1133">Transmembrane helix</keyword>
<dbReference type="InterPro" id="IPR001807">
    <property type="entry name" value="ClC"/>
</dbReference>
<dbReference type="InterPro" id="IPR046342">
    <property type="entry name" value="CBS_dom_sf"/>
</dbReference>
<keyword evidence="14" id="KW-1185">Reference proteome</keyword>
<dbReference type="InParanoid" id="G0NT83"/>
<evidence type="ECO:0000256" key="5">
    <source>
        <dbReference type="ARBA" id="ARBA00022989"/>
    </source>
</evidence>
<dbReference type="PANTHER" id="PTHR45720:SF5">
    <property type="entry name" value="CHLORIDE CHANNEL PROTEIN"/>
    <property type="match status" value="1"/>
</dbReference>
<dbReference type="Gene3D" id="1.10.3080.10">
    <property type="entry name" value="Clc chloride channel"/>
    <property type="match status" value="2"/>
</dbReference>
<evidence type="ECO:0000313" key="13">
    <source>
        <dbReference type="EMBL" id="EGT37094.1"/>
    </source>
</evidence>
<evidence type="ECO:0000256" key="1">
    <source>
        <dbReference type="ARBA" id="ARBA00004141"/>
    </source>
</evidence>
<evidence type="ECO:0000256" key="2">
    <source>
        <dbReference type="ARBA" id="ARBA00022448"/>
    </source>
</evidence>
<feature type="transmembrane region" description="Helical" evidence="10">
    <location>
        <begin position="390"/>
        <end position="415"/>
    </location>
</feature>
<dbReference type="AlphaFoldDB" id="G0NT83"/>
<evidence type="ECO:0000256" key="3">
    <source>
        <dbReference type="ARBA" id="ARBA00022692"/>
    </source>
</evidence>
<dbReference type="HOGENOM" id="CLU_006904_1_0_1"/>
<feature type="transmembrane region" description="Helical" evidence="10">
    <location>
        <begin position="500"/>
        <end position="519"/>
    </location>
</feature>